<organism evidence="2 3">
    <name type="scientific">Desulfurobacterium pacificum</name>
    <dbReference type="NCBI Taxonomy" id="240166"/>
    <lineage>
        <taxon>Bacteria</taxon>
        <taxon>Pseudomonadati</taxon>
        <taxon>Aquificota</taxon>
        <taxon>Aquificia</taxon>
        <taxon>Desulfurobacteriales</taxon>
        <taxon>Desulfurobacteriaceae</taxon>
        <taxon>Desulfurobacterium</taxon>
    </lineage>
</organism>
<dbReference type="EMBL" id="FXUB01000002">
    <property type="protein sequence ID" value="SMP10500.1"/>
    <property type="molecule type" value="Genomic_DNA"/>
</dbReference>
<dbReference type="Pfam" id="PF04338">
    <property type="entry name" value="DUF481"/>
    <property type="match status" value="1"/>
</dbReference>
<reference evidence="2 3" key="1">
    <citation type="submission" date="2017-05" db="EMBL/GenBank/DDBJ databases">
        <authorList>
            <person name="Varghese N."/>
            <person name="Submissions S."/>
        </authorList>
    </citation>
    <scope>NUCLEOTIDE SEQUENCE [LARGE SCALE GENOMIC DNA]</scope>
    <source>
        <strain evidence="2 3">DSM 15522</strain>
    </source>
</reference>
<sequence length="235" mass="26797">MKSRFLLIVIFSLFPALCYGGNDNSVSLSYSETSGNTNTKAFSAGYQITKDIGKWNLYSEGNYLYKEDNGKESANRVSMENRGERSISEKLSFFVKNFIFSDRFSGYDFRVGIGPGIAWYPFKTEKQQLRIGTTVSYVYNNYADGTTDSYGQSEISVDYTRQLKENVQLEQGIDYQISLKNGNDYFIHSKTNLKVGLTENLSLEISYTVDYQNLLPEGTEYHTDKTFFTGVVYSF</sequence>
<gene>
    <name evidence="2" type="ORF">SAMN06265339_0816</name>
</gene>
<comment type="caution">
    <text evidence="2">The sequence shown here is derived from an EMBL/GenBank/DDBJ whole genome shotgun (WGS) entry which is preliminary data.</text>
</comment>
<evidence type="ECO:0000313" key="3">
    <source>
        <dbReference type="Proteomes" id="UP001157911"/>
    </source>
</evidence>
<feature type="chain" id="PRO_5045895786" evidence="1">
    <location>
        <begin position="19"/>
        <end position="235"/>
    </location>
</feature>
<feature type="signal peptide" evidence="1">
    <location>
        <begin position="1"/>
        <end position="18"/>
    </location>
</feature>
<evidence type="ECO:0000313" key="2">
    <source>
        <dbReference type="EMBL" id="SMP10500.1"/>
    </source>
</evidence>
<accession>A0ABY1NIK7</accession>
<name>A0ABY1NIK7_9BACT</name>
<dbReference type="RefSeq" id="WP_283400303.1">
    <property type="nucleotide sequence ID" value="NZ_FXUB01000002.1"/>
</dbReference>
<proteinExistence type="predicted"/>
<evidence type="ECO:0000256" key="1">
    <source>
        <dbReference type="SAM" id="SignalP"/>
    </source>
</evidence>
<dbReference type="Proteomes" id="UP001157911">
    <property type="component" value="Unassembled WGS sequence"/>
</dbReference>
<keyword evidence="3" id="KW-1185">Reference proteome</keyword>
<keyword evidence="1" id="KW-0732">Signal</keyword>
<dbReference type="InterPro" id="IPR007433">
    <property type="entry name" value="DUF481"/>
</dbReference>
<protein>
    <submittedName>
        <fullName evidence="2">Salt-induced outer membrane protein</fullName>
    </submittedName>
</protein>